<protein>
    <submittedName>
        <fullName evidence="2">Uncharacterized protein</fullName>
    </submittedName>
</protein>
<dbReference type="RefSeq" id="WP_162318439.1">
    <property type="nucleotide sequence ID" value="NZ_JAHQXF010000002.1"/>
</dbReference>
<dbReference type="OrthoDB" id="221751at2157"/>
<evidence type="ECO:0000313" key="2">
    <source>
        <dbReference type="EMBL" id="MBV0925625.1"/>
    </source>
</evidence>
<dbReference type="EMBL" id="JAHQXF010000002">
    <property type="protein sequence ID" value="MBV0925625.1"/>
    <property type="molecule type" value="Genomic_DNA"/>
</dbReference>
<proteinExistence type="predicted"/>
<sequence length="247" mass="27302">MWRPLLVVTVVALAGCSGFLATGEASDARTTLTPAPVPEPTATPVELPRENGSVDLDRVIDRHEAALAERSFHRHVEREGPQNTRDVWIDRDGGVVRVRQTFGPLTDDAIVAGGVVYRSVRDDPERDYVTDESDGRIPYVFSASGAPRLRQVLDAEDYDRVGTVRRVGRPLAVVASNDTGVSRSGADPNQAVAVRSRIYVDRQGIVRGVEHWERRKDGTVVELRMRVRTGIDRVPIPWWAEDAAIYG</sequence>
<dbReference type="PROSITE" id="PS51257">
    <property type="entry name" value="PROKAR_LIPOPROTEIN"/>
    <property type="match status" value="1"/>
</dbReference>
<comment type="caution">
    <text evidence="2">The sequence shown here is derived from an EMBL/GenBank/DDBJ whole genome shotgun (WGS) entry which is preliminary data.</text>
</comment>
<organism evidence="2 3">
    <name type="scientific">Haloarcula limicola</name>
    <dbReference type="NCBI Taxonomy" id="1429915"/>
    <lineage>
        <taxon>Archaea</taxon>
        <taxon>Methanobacteriati</taxon>
        <taxon>Methanobacteriota</taxon>
        <taxon>Stenosarchaea group</taxon>
        <taxon>Halobacteria</taxon>
        <taxon>Halobacteriales</taxon>
        <taxon>Haloarculaceae</taxon>
        <taxon>Haloarcula</taxon>
    </lineage>
</organism>
<reference evidence="2 3" key="1">
    <citation type="submission" date="2021-06" db="EMBL/GenBank/DDBJ databases">
        <title>New haloarchaea isolates fom saline soil.</title>
        <authorList>
            <person name="Duran-Viseras A."/>
            <person name="Sanchez-Porro C.S."/>
            <person name="Ventosa A."/>
        </authorList>
    </citation>
    <scope>NUCLEOTIDE SEQUENCE [LARGE SCALE GENOMIC DNA]</scope>
    <source>
        <strain evidence="2 3">JCM 183640</strain>
    </source>
</reference>
<keyword evidence="3" id="KW-1185">Reference proteome</keyword>
<dbReference type="AlphaFoldDB" id="A0A8J7Y6S0"/>
<gene>
    <name evidence="2" type="ORF">KTS45_15575</name>
</gene>
<evidence type="ECO:0000313" key="3">
    <source>
        <dbReference type="Proteomes" id="UP000766550"/>
    </source>
</evidence>
<evidence type="ECO:0000256" key="1">
    <source>
        <dbReference type="SAM" id="MobiDB-lite"/>
    </source>
</evidence>
<accession>A0A8J7Y6S0</accession>
<dbReference type="Proteomes" id="UP000766550">
    <property type="component" value="Unassembled WGS sequence"/>
</dbReference>
<name>A0A8J7Y6S0_9EURY</name>
<feature type="region of interest" description="Disordered" evidence="1">
    <location>
        <begin position="28"/>
        <end position="49"/>
    </location>
</feature>